<keyword evidence="2" id="KW-1185">Reference proteome</keyword>
<protein>
    <submittedName>
        <fullName evidence="1">C-5 cytosine methyltransferase DmtA</fullName>
    </submittedName>
</protein>
<keyword evidence="1" id="KW-0808">Transferase</keyword>
<dbReference type="Proteomes" id="UP000249661">
    <property type="component" value="Unassembled WGS sequence"/>
</dbReference>
<name>A0ACD1GZ88_9EURO</name>
<proteinExistence type="predicted"/>
<sequence length="604" mass="69021">MFNFNSRSERIEQWSFVYRTACDYDSDDSSVTLGDESERAVSLSFAEEVLQNPPGRTSPALSNGEREIIDLTLDGFAPGDYLTDEAYEQLLRDLGRAEPQTPAVRSRLITRPEKRRLPEVCLNGIVYKKGQSVQLHDGTFLRIEEVLADRSADIFFRGRRLIHTKNHRGKYIPRWDHELVWIANETIDIPSNQVKKFVRITFTNFCMIQKDWVKHHQRPKDLFCRLKEHYGDKKPSSVEYLTWDEADEGFKYDPPKLRRAWRGETKPFGAFDPGEVVELDDDKLHRTRHDPVHAMKRLRQYTFGDAFCGAGGVTCGARAALLHPEWACDKSESAVKTYKRNNPDANVRLMDLFTFIHSKHSTKVDIVHGSPPCQTFSPAHTIESVTDDANSACIFSCLNLLQKSKPRILTMEETSGLFERHRETFNRVILDFIELGYAVRWGILNCVEYGVPQLRRRLVIIASGPGESLPLFPKPTHGLPGSGLRPFVTIRQAISDIRPGAADHNTQRAAARPMDRAPCDGTGQIRTITCGGGEMIAHPSERRNFTNREYACLQTFPRRYHFCAPHVRRQIGNAVPPKLAQAVYEEIVKSLRRTDERELRYGPW</sequence>
<accession>A0ACD1GZ88</accession>
<reference evidence="1" key="1">
    <citation type="submission" date="2018-02" db="EMBL/GenBank/DDBJ databases">
        <title>The genomes of Aspergillus section Nigri reveals drivers in fungal speciation.</title>
        <authorList>
            <consortium name="DOE Joint Genome Institute"/>
            <person name="Vesth T.C."/>
            <person name="Nybo J."/>
            <person name="Theobald S."/>
            <person name="Brandl J."/>
            <person name="Frisvad J.C."/>
            <person name="Nielsen K.F."/>
            <person name="Lyhne E.K."/>
            <person name="Kogle M.E."/>
            <person name="Kuo A."/>
            <person name="Riley R."/>
            <person name="Clum A."/>
            <person name="Nolan M."/>
            <person name="Lipzen A."/>
            <person name="Salamov A."/>
            <person name="Henrissat B."/>
            <person name="Wiebenga A."/>
            <person name="De vries R.P."/>
            <person name="Grigoriev I.V."/>
            <person name="Mortensen U.H."/>
            <person name="Andersen M.R."/>
            <person name="Baker S.E."/>
        </authorList>
    </citation>
    <scope>NUCLEOTIDE SEQUENCE</scope>
    <source>
        <strain evidence="1">CBS 121060</strain>
    </source>
</reference>
<keyword evidence="1" id="KW-0489">Methyltransferase</keyword>
<dbReference type="EMBL" id="KZ824980">
    <property type="protein sequence ID" value="RAH66660.1"/>
    <property type="molecule type" value="Genomic_DNA"/>
</dbReference>
<gene>
    <name evidence="1" type="ORF">BO66DRAFT_380801</name>
</gene>
<organism evidence="1 2">
    <name type="scientific">Aspergillus aculeatinus CBS 121060</name>
    <dbReference type="NCBI Taxonomy" id="1448322"/>
    <lineage>
        <taxon>Eukaryota</taxon>
        <taxon>Fungi</taxon>
        <taxon>Dikarya</taxon>
        <taxon>Ascomycota</taxon>
        <taxon>Pezizomycotina</taxon>
        <taxon>Eurotiomycetes</taxon>
        <taxon>Eurotiomycetidae</taxon>
        <taxon>Eurotiales</taxon>
        <taxon>Aspergillaceae</taxon>
        <taxon>Aspergillus</taxon>
        <taxon>Aspergillus subgen. Circumdati</taxon>
    </lineage>
</organism>
<evidence type="ECO:0000313" key="1">
    <source>
        <dbReference type="EMBL" id="RAH66660.1"/>
    </source>
</evidence>
<evidence type="ECO:0000313" key="2">
    <source>
        <dbReference type="Proteomes" id="UP000249661"/>
    </source>
</evidence>